<protein>
    <submittedName>
        <fullName evidence="5">Site-specific integrase</fullName>
    </submittedName>
</protein>
<gene>
    <name evidence="5" type="ORF">ES692_06215</name>
</gene>
<keyword evidence="2" id="KW-0238">DNA-binding</keyword>
<dbReference type="GO" id="GO:0003677">
    <property type="term" value="F:DNA binding"/>
    <property type="evidence" value="ECO:0007669"/>
    <property type="project" value="UniProtKB-KW"/>
</dbReference>
<evidence type="ECO:0000256" key="1">
    <source>
        <dbReference type="ARBA" id="ARBA00008857"/>
    </source>
</evidence>
<comment type="caution">
    <text evidence="5">The sequence shown here is derived from an EMBL/GenBank/DDBJ whole genome shotgun (WGS) entry which is preliminary data.</text>
</comment>
<dbReference type="InterPro" id="IPR010998">
    <property type="entry name" value="Integrase_recombinase_N"/>
</dbReference>
<reference evidence="5 6" key="1">
    <citation type="submission" date="2019-08" db="EMBL/GenBank/DDBJ databases">
        <title>Genome of Psychroserpens burtonensis ACAM 167.</title>
        <authorList>
            <person name="Bowman J.P."/>
        </authorList>
    </citation>
    <scope>NUCLEOTIDE SEQUENCE [LARGE SCALE GENOMIC DNA]</scope>
    <source>
        <strain evidence="5 6">ACAM 167</strain>
    </source>
</reference>
<dbReference type="Gene3D" id="1.10.443.10">
    <property type="entry name" value="Intergrase catalytic core"/>
    <property type="match status" value="1"/>
</dbReference>
<dbReference type="AlphaFoldDB" id="A0A5C7B8L9"/>
<dbReference type="InterPro" id="IPR050090">
    <property type="entry name" value="Tyrosine_recombinase_XerCD"/>
</dbReference>
<evidence type="ECO:0000259" key="4">
    <source>
        <dbReference type="PROSITE" id="PS51898"/>
    </source>
</evidence>
<dbReference type="GO" id="GO:0006310">
    <property type="term" value="P:DNA recombination"/>
    <property type="evidence" value="ECO:0007669"/>
    <property type="project" value="UniProtKB-KW"/>
</dbReference>
<proteinExistence type="inferred from homology"/>
<dbReference type="PANTHER" id="PTHR30349:SF41">
    <property type="entry name" value="INTEGRASE_RECOMBINASE PROTEIN MJ0367-RELATED"/>
    <property type="match status" value="1"/>
</dbReference>
<comment type="similarity">
    <text evidence="1">Belongs to the 'phage' integrase family.</text>
</comment>
<dbReference type="SUPFAM" id="SSF56349">
    <property type="entry name" value="DNA breaking-rejoining enzymes"/>
    <property type="match status" value="1"/>
</dbReference>
<sequence>MHNTLNHYDFVPEIVPRIMSGKLTYKICIKKEHIRTDGTCALYLSVYHIGKRKKLPLNISVKTMHFDEKRQRVKKICKNANDYNLLIEKMLAALNKIEINFRLNNEQITVEKVIEDLLNPTVRICFNAFADRYLEYEKEKQIIMPSTYRQQKSALSKIKAYKNPILFNEIDFQFIKEFRAYMKSTLKNKPATIEGTIKNFKKFYVAAGESGVSLKMKSTKIKVSEMKGDFTFLTPKEINALYHFYNQTYTNKTWKNILKRYLFSCFTGLRISDIETIGPDNFFDDILVFNAQKGGKLIRLKLNETARSLIELPEIFNGDYTREYINRELKLIAKACGIKKRLYYHSSRHTFATNYLMCAGNTVIELQEILQHSKIETTMIYVHVVRKIKDKGLDRMDSIIKNSQ</sequence>
<dbReference type="Pfam" id="PF13102">
    <property type="entry name" value="Phage_int_SAM_5"/>
    <property type="match status" value="1"/>
</dbReference>
<dbReference type="EMBL" id="VOSB01000007">
    <property type="protein sequence ID" value="TXE18636.1"/>
    <property type="molecule type" value="Genomic_DNA"/>
</dbReference>
<feature type="domain" description="Tyr recombinase" evidence="4">
    <location>
        <begin position="228"/>
        <end position="394"/>
    </location>
</feature>
<keyword evidence="3" id="KW-0233">DNA recombination</keyword>
<dbReference type="Proteomes" id="UP000321938">
    <property type="component" value="Unassembled WGS sequence"/>
</dbReference>
<dbReference type="Pfam" id="PF00589">
    <property type="entry name" value="Phage_integrase"/>
    <property type="match status" value="1"/>
</dbReference>
<evidence type="ECO:0000313" key="6">
    <source>
        <dbReference type="Proteomes" id="UP000321938"/>
    </source>
</evidence>
<dbReference type="GO" id="GO:0015074">
    <property type="term" value="P:DNA integration"/>
    <property type="evidence" value="ECO:0007669"/>
    <property type="project" value="InterPro"/>
</dbReference>
<evidence type="ECO:0000256" key="2">
    <source>
        <dbReference type="ARBA" id="ARBA00023125"/>
    </source>
</evidence>
<organism evidence="5 6">
    <name type="scientific">Psychroserpens burtonensis</name>
    <dbReference type="NCBI Taxonomy" id="49278"/>
    <lineage>
        <taxon>Bacteria</taxon>
        <taxon>Pseudomonadati</taxon>
        <taxon>Bacteroidota</taxon>
        <taxon>Flavobacteriia</taxon>
        <taxon>Flavobacteriales</taxon>
        <taxon>Flavobacteriaceae</taxon>
        <taxon>Psychroserpens</taxon>
    </lineage>
</organism>
<dbReference type="RefSeq" id="WP_147231394.1">
    <property type="nucleotide sequence ID" value="NZ_VOSB01000007.1"/>
</dbReference>
<evidence type="ECO:0000256" key="3">
    <source>
        <dbReference type="ARBA" id="ARBA00023172"/>
    </source>
</evidence>
<accession>A0A5C7B8L9</accession>
<keyword evidence="6" id="KW-1185">Reference proteome</keyword>
<dbReference type="InterPro" id="IPR025269">
    <property type="entry name" value="SAM-like_dom"/>
</dbReference>
<dbReference type="PROSITE" id="PS51898">
    <property type="entry name" value="TYR_RECOMBINASE"/>
    <property type="match status" value="1"/>
</dbReference>
<dbReference type="CDD" id="cd01185">
    <property type="entry name" value="INTN1_C_like"/>
    <property type="match status" value="1"/>
</dbReference>
<dbReference type="Gene3D" id="1.10.150.130">
    <property type="match status" value="1"/>
</dbReference>
<dbReference type="Pfam" id="PF17293">
    <property type="entry name" value="Arm-DNA-bind_5"/>
    <property type="match status" value="1"/>
</dbReference>
<dbReference type="InterPro" id="IPR013762">
    <property type="entry name" value="Integrase-like_cat_sf"/>
</dbReference>
<dbReference type="PANTHER" id="PTHR30349">
    <property type="entry name" value="PHAGE INTEGRASE-RELATED"/>
    <property type="match status" value="1"/>
</dbReference>
<evidence type="ECO:0000313" key="5">
    <source>
        <dbReference type="EMBL" id="TXE18636.1"/>
    </source>
</evidence>
<name>A0A5C7B8L9_9FLAO</name>
<dbReference type="InterPro" id="IPR011010">
    <property type="entry name" value="DNA_brk_join_enz"/>
</dbReference>
<dbReference type="InterPro" id="IPR035386">
    <property type="entry name" value="Arm-DNA-bind_5"/>
</dbReference>
<dbReference type="OrthoDB" id="1098628at2"/>
<dbReference type="InterPro" id="IPR002104">
    <property type="entry name" value="Integrase_catalytic"/>
</dbReference>